<dbReference type="AlphaFoldDB" id="A0A7W5B2R3"/>
<protein>
    <submittedName>
        <fullName evidence="1">Uncharacterized protein</fullName>
    </submittedName>
</protein>
<reference evidence="1 2" key="1">
    <citation type="submission" date="2020-08" db="EMBL/GenBank/DDBJ databases">
        <title>Genomic Encyclopedia of Type Strains, Phase III (KMG-III): the genomes of soil and plant-associated and newly described type strains.</title>
        <authorList>
            <person name="Whitman W."/>
        </authorList>
    </citation>
    <scope>NUCLEOTIDE SEQUENCE [LARGE SCALE GENOMIC DNA]</scope>
    <source>
        <strain evidence="1 2">CECT 5862</strain>
    </source>
</reference>
<organism evidence="1 2">
    <name type="scientific">Paenibacillus phyllosphaerae</name>
    <dbReference type="NCBI Taxonomy" id="274593"/>
    <lineage>
        <taxon>Bacteria</taxon>
        <taxon>Bacillati</taxon>
        <taxon>Bacillota</taxon>
        <taxon>Bacilli</taxon>
        <taxon>Bacillales</taxon>
        <taxon>Paenibacillaceae</taxon>
        <taxon>Paenibacillus</taxon>
    </lineage>
</organism>
<evidence type="ECO:0000313" key="1">
    <source>
        <dbReference type="EMBL" id="MBB3112816.1"/>
    </source>
</evidence>
<dbReference type="EMBL" id="JACHXK010000014">
    <property type="protein sequence ID" value="MBB3112816.1"/>
    <property type="molecule type" value="Genomic_DNA"/>
</dbReference>
<name>A0A7W5B2R3_9BACL</name>
<gene>
    <name evidence="1" type="ORF">FHS18_004918</name>
</gene>
<accession>A0A7W5B2R3</accession>
<comment type="caution">
    <text evidence="1">The sequence shown here is derived from an EMBL/GenBank/DDBJ whole genome shotgun (WGS) entry which is preliminary data.</text>
</comment>
<keyword evidence="2" id="KW-1185">Reference proteome</keyword>
<proteinExistence type="predicted"/>
<dbReference type="Proteomes" id="UP000570361">
    <property type="component" value="Unassembled WGS sequence"/>
</dbReference>
<sequence length="35" mass="3881">MSSSGASLRFTFRTSQSMIGTFLMSRLGHTNVSVW</sequence>
<evidence type="ECO:0000313" key="2">
    <source>
        <dbReference type="Proteomes" id="UP000570361"/>
    </source>
</evidence>